<evidence type="ECO:0000313" key="9">
    <source>
        <dbReference type="Proteomes" id="UP001054252"/>
    </source>
</evidence>
<dbReference type="AlphaFoldDB" id="A0AAV5KVH0"/>
<reference evidence="8 9" key="1">
    <citation type="journal article" date="2021" name="Commun. Biol.">
        <title>The genome of Shorea leprosula (Dipterocarpaceae) highlights the ecological relevance of drought in aseasonal tropical rainforests.</title>
        <authorList>
            <person name="Ng K.K.S."/>
            <person name="Kobayashi M.J."/>
            <person name="Fawcett J.A."/>
            <person name="Hatakeyama M."/>
            <person name="Paape T."/>
            <person name="Ng C.H."/>
            <person name="Ang C.C."/>
            <person name="Tnah L.H."/>
            <person name="Lee C.T."/>
            <person name="Nishiyama T."/>
            <person name="Sese J."/>
            <person name="O'Brien M.J."/>
            <person name="Copetti D."/>
            <person name="Mohd Noor M.I."/>
            <person name="Ong R.C."/>
            <person name="Putra M."/>
            <person name="Sireger I.Z."/>
            <person name="Indrioko S."/>
            <person name="Kosugi Y."/>
            <person name="Izuno A."/>
            <person name="Isagi Y."/>
            <person name="Lee S.L."/>
            <person name="Shimizu K.K."/>
        </authorList>
    </citation>
    <scope>NUCLEOTIDE SEQUENCE [LARGE SCALE GENOMIC DNA]</scope>
    <source>
        <strain evidence="8">214</strain>
    </source>
</reference>
<feature type="repeat" description="Pumilio" evidence="6">
    <location>
        <begin position="361"/>
        <end position="400"/>
    </location>
</feature>
<keyword evidence="2" id="KW-0963">Cytoplasm</keyword>
<dbReference type="GO" id="GO:0005737">
    <property type="term" value="C:cytoplasm"/>
    <property type="evidence" value="ECO:0007669"/>
    <property type="project" value="UniProtKB-SubCell"/>
</dbReference>
<proteinExistence type="predicted"/>
<evidence type="ECO:0000256" key="2">
    <source>
        <dbReference type="ARBA" id="ARBA00022490"/>
    </source>
</evidence>
<evidence type="ECO:0000256" key="5">
    <source>
        <dbReference type="ARBA" id="ARBA00022884"/>
    </source>
</evidence>
<dbReference type="InterPro" id="IPR016024">
    <property type="entry name" value="ARM-type_fold"/>
</dbReference>
<dbReference type="GO" id="GO:0006417">
    <property type="term" value="P:regulation of translation"/>
    <property type="evidence" value="ECO:0007669"/>
    <property type="project" value="UniProtKB-KW"/>
</dbReference>
<evidence type="ECO:0000256" key="1">
    <source>
        <dbReference type="ARBA" id="ARBA00004496"/>
    </source>
</evidence>
<dbReference type="GO" id="GO:0003729">
    <property type="term" value="F:mRNA binding"/>
    <property type="evidence" value="ECO:0007669"/>
    <property type="project" value="TreeGrafter"/>
</dbReference>
<evidence type="ECO:0000256" key="3">
    <source>
        <dbReference type="ARBA" id="ARBA00022737"/>
    </source>
</evidence>
<comment type="caution">
    <text evidence="8">The sequence shown here is derived from an EMBL/GenBank/DDBJ whole genome shotgun (WGS) entry which is preliminary data.</text>
</comment>
<name>A0AAV5KVH0_9ROSI</name>
<dbReference type="Gene3D" id="1.25.10.10">
    <property type="entry name" value="Leucine-rich Repeat Variant"/>
    <property type="match status" value="1"/>
</dbReference>
<keyword evidence="4" id="KW-0810">Translation regulation</keyword>
<dbReference type="InterPro" id="IPR033133">
    <property type="entry name" value="PUM-HD"/>
</dbReference>
<dbReference type="EMBL" id="BPVZ01000080">
    <property type="protein sequence ID" value="GKV28674.1"/>
    <property type="molecule type" value="Genomic_DNA"/>
</dbReference>
<keyword evidence="3" id="KW-0677">Repeat</keyword>
<dbReference type="Pfam" id="PF00806">
    <property type="entry name" value="PUF"/>
    <property type="match status" value="6"/>
</dbReference>
<accession>A0AAV5KVH0</accession>
<dbReference type="SMART" id="SM00025">
    <property type="entry name" value="Pumilio"/>
    <property type="match status" value="6"/>
</dbReference>
<organism evidence="8 9">
    <name type="scientific">Rubroshorea leprosula</name>
    <dbReference type="NCBI Taxonomy" id="152421"/>
    <lineage>
        <taxon>Eukaryota</taxon>
        <taxon>Viridiplantae</taxon>
        <taxon>Streptophyta</taxon>
        <taxon>Embryophyta</taxon>
        <taxon>Tracheophyta</taxon>
        <taxon>Spermatophyta</taxon>
        <taxon>Magnoliopsida</taxon>
        <taxon>eudicotyledons</taxon>
        <taxon>Gunneridae</taxon>
        <taxon>Pentapetalae</taxon>
        <taxon>rosids</taxon>
        <taxon>malvids</taxon>
        <taxon>Malvales</taxon>
        <taxon>Dipterocarpaceae</taxon>
        <taxon>Rubroshorea</taxon>
    </lineage>
</organism>
<evidence type="ECO:0000256" key="4">
    <source>
        <dbReference type="ARBA" id="ARBA00022845"/>
    </source>
</evidence>
<gene>
    <name evidence="8" type="ORF">SLEP1_g37694</name>
</gene>
<evidence type="ECO:0000256" key="6">
    <source>
        <dbReference type="PROSITE-ProRule" id="PRU00317"/>
    </source>
</evidence>
<dbReference type="PANTHER" id="PTHR12537:SF137">
    <property type="entry name" value="PUMILIO HOMOLOG 16-RELATED"/>
    <property type="match status" value="1"/>
</dbReference>
<sequence length="427" mass="46857">MEKPSANDPTGPKSRACIPDTLLHSFENLHLNNGIGSGYAAFPYNASLTTSGSRNGGMFLGAPNLQYPTEGFHLSINRVGGYGANCHQNLTSSDAINLAPVPRQNIIFLAALTPEGSETLNQYLSSKNSPATDVIFEAVIDSIFELMTDQAGHCVFGNLIHLCNKGQLHMIVKKLEMHPEAMAAVCINRYGSPSVKKLIKLIAKSDSDSLATSMVVGLHKVFSQLMVHKTGCHVIVQCLETLSINHNELLHIAAIENALYLATHVNGCLALNSVIDVIKGPRRNELLESIADLAVCLSQDPYGNFVVQNLLGLQYPNITKKICSLLKDHYIRISMLKGGSHVVEKCLKSTERGYAVEAFMECQGQALLNVARDQFGNYVIQTALKETKHADCALHDRLVMKLRSHLVHLERRYGRNVLNLIVNQDSY</sequence>
<dbReference type="Proteomes" id="UP001054252">
    <property type="component" value="Unassembled WGS sequence"/>
</dbReference>
<dbReference type="PANTHER" id="PTHR12537">
    <property type="entry name" value="RNA BINDING PROTEIN PUMILIO-RELATED"/>
    <property type="match status" value="1"/>
</dbReference>
<protein>
    <recommendedName>
        <fullName evidence="7">PUM-HD domain-containing protein</fullName>
    </recommendedName>
</protein>
<feature type="domain" description="PUM-HD" evidence="7">
    <location>
        <begin position="78"/>
        <end position="425"/>
    </location>
</feature>
<dbReference type="InterPro" id="IPR001313">
    <property type="entry name" value="Pumilio_RNA-bd_rpt"/>
</dbReference>
<dbReference type="PROSITE" id="PS50302">
    <property type="entry name" value="PUM"/>
    <property type="match status" value="2"/>
</dbReference>
<evidence type="ECO:0000313" key="8">
    <source>
        <dbReference type="EMBL" id="GKV28674.1"/>
    </source>
</evidence>
<evidence type="ECO:0000259" key="7">
    <source>
        <dbReference type="PROSITE" id="PS50303"/>
    </source>
</evidence>
<keyword evidence="9" id="KW-1185">Reference proteome</keyword>
<comment type="subcellular location">
    <subcellularLocation>
        <location evidence="1">Cytoplasm</location>
    </subcellularLocation>
</comment>
<feature type="repeat" description="Pumilio" evidence="6">
    <location>
        <begin position="289"/>
        <end position="324"/>
    </location>
</feature>
<dbReference type="SUPFAM" id="SSF48371">
    <property type="entry name" value="ARM repeat"/>
    <property type="match status" value="1"/>
</dbReference>
<dbReference type="InterPro" id="IPR011989">
    <property type="entry name" value="ARM-like"/>
</dbReference>
<keyword evidence="5" id="KW-0694">RNA-binding</keyword>
<dbReference type="PROSITE" id="PS50303">
    <property type="entry name" value="PUM_HD"/>
    <property type="match status" value="1"/>
</dbReference>